<evidence type="ECO:0000313" key="1">
    <source>
        <dbReference type="EMBL" id="EEO27201.1"/>
    </source>
</evidence>
<keyword evidence="2" id="KW-1185">Reference proteome</keyword>
<name>C3X1W5_9BURK</name>
<proteinExistence type="predicted"/>
<evidence type="ECO:0000313" key="2">
    <source>
        <dbReference type="Proteomes" id="UP000003973"/>
    </source>
</evidence>
<protein>
    <recommendedName>
        <fullName evidence="3">CopG family transcriptional regulator</fullName>
    </recommendedName>
</protein>
<accession>C3X1W5</accession>
<organism evidence="1 2">
    <name type="scientific">Oxalobacter paraformigenes</name>
    <dbReference type="NCBI Taxonomy" id="556268"/>
    <lineage>
        <taxon>Bacteria</taxon>
        <taxon>Pseudomonadati</taxon>
        <taxon>Pseudomonadota</taxon>
        <taxon>Betaproteobacteria</taxon>
        <taxon>Burkholderiales</taxon>
        <taxon>Oxalobacteraceae</taxon>
        <taxon>Oxalobacter</taxon>
    </lineage>
</organism>
<dbReference type="Proteomes" id="UP000003973">
    <property type="component" value="Unassembled WGS sequence"/>
</dbReference>
<sequence>MYPDPKRIRNNRLTIRLDDYEHELIQALANYTGEQPSTLLRQMALMQAEETLCLSHPSSLSTKAA</sequence>
<evidence type="ECO:0008006" key="3">
    <source>
        <dbReference type="Google" id="ProtNLM"/>
    </source>
</evidence>
<dbReference type="HOGENOM" id="CLU_193912_0_0_4"/>
<dbReference type="AlphaFoldDB" id="C3X1W5"/>
<gene>
    <name evidence="1" type="ORF">OFAG_00354</name>
</gene>
<comment type="caution">
    <text evidence="1">The sequence shown here is derived from an EMBL/GenBank/DDBJ whole genome shotgun (WGS) entry which is preliminary data.</text>
</comment>
<dbReference type="EMBL" id="ACDP02000029">
    <property type="protein sequence ID" value="EEO27201.1"/>
    <property type="molecule type" value="Genomic_DNA"/>
</dbReference>
<reference evidence="1" key="1">
    <citation type="submission" date="2011-10" db="EMBL/GenBank/DDBJ databases">
        <title>The Genome Sequence of Oxalobacter formigenes HOxBLS.</title>
        <authorList>
            <consortium name="The Broad Institute Genome Sequencing Platform"/>
            <person name="Earl A."/>
            <person name="Ward D."/>
            <person name="Feldgarden M."/>
            <person name="Gevers D."/>
            <person name="Allison M.J."/>
            <person name="Humphrey S."/>
            <person name="Young S.K."/>
            <person name="Zeng Q."/>
            <person name="Gargeya S."/>
            <person name="Fitzgerald M."/>
            <person name="Haas B."/>
            <person name="Abouelleil A."/>
            <person name="Alvarado L."/>
            <person name="Arachchi H.M."/>
            <person name="Berlin A."/>
            <person name="Brown A."/>
            <person name="Chapman S.B."/>
            <person name="Chen Z."/>
            <person name="Dunbar C."/>
            <person name="Freedman E."/>
            <person name="Gearin G."/>
            <person name="Goldberg J."/>
            <person name="Griggs A."/>
            <person name="Gujja S."/>
            <person name="Heiman D."/>
            <person name="Howarth C."/>
            <person name="Larson L."/>
            <person name="Lui A."/>
            <person name="MacDonald P.J.P."/>
            <person name="Montmayeur A."/>
            <person name="Murphy C."/>
            <person name="Neiman D."/>
            <person name="Pearson M."/>
            <person name="Priest M."/>
            <person name="Roberts A."/>
            <person name="Saif S."/>
            <person name="Shea T."/>
            <person name="Shenoy N."/>
            <person name="Sisk P."/>
            <person name="Stolte C."/>
            <person name="Sykes S."/>
            <person name="Wortman J."/>
            <person name="Nusbaum C."/>
            <person name="Birren B."/>
        </authorList>
    </citation>
    <scope>NUCLEOTIDE SEQUENCE [LARGE SCALE GENOMIC DNA]</scope>
    <source>
        <strain evidence="1">HOxBLS</strain>
    </source>
</reference>
<dbReference type="eggNOG" id="ENOG50301XS">
    <property type="taxonomic scope" value="Bacteria"/>
</dbReference>
<dbReference type="RefSeq" id="WP_005876100.1">
    <property type="nucleotide sequence ID" value="NZ_CABMNL010000001.1"/>
</dbReference>